<dbReference type="FunFam" id="1.10.10.60:FF:000349">
    <property type="entry name" value="Transcription factor MYB39"/>
    <property type="match status" value="1"/>
</dbReference>
<sequence>MGRTPCCEKNTGLKKGPWTPDEDQKLIEYINRHGHGSWRALPKRAGLLRCGKSCRLRWTNYLRPDIKRGKFSHEEECTIIELHAVLGNKWSTIAGHLPGRTDNEIKNYWNTHLKKRLMQMGIDPVTHRPRADLLGLSNVPSLINGSAVGQLQQWENARFAATAEYLRQAMSLGDKGISSADLLIRLNDQYNLQKGADTCLPWTHQQTEMALNLKGLPQNFEHLLHSQPNECASNIKSLEQLLMQSQHLGFCPSNNISPSEYNNGCNVAGFASPCSTLSSMGGLHMKAEQQPQILRNETQFLHGQGELLRSPIGVDIDGGNIDYFNVTNHKPKVSLDQENLNAGPGYNNNSNRSCNPTTALWLDQEPLQLVAPIFSSASNTAIYNEPELISFMNASTSSSMVNNNFYGGEHGPASEAHEVGDTDGGKEYWSTMLKAVGTIPASHIITAQQ</sequence>
<dbReference type="EMBL" id="GCKF01034015">
    <property type="protein sequence ID" value="JAG97301.1"/>
    <property type="molecule type" value="Transcribed_RNA"/>
</dbReference>
<dbReference type="InterPro" id="IPR001005">
    <property type="entry name" value="SANT/Myb"/>
</dbReference>
<dbReference type="GO" id="GO:0003677">
    <property type="term" value="F:DNA binding"/>
    <property type="evidence" value="ECO:0007669"/>
    <property type="project" value="UniProtKB-KW"/>
</dbReference>
<comment type="subcellular location">
    <subcellularLocation>
        <location evidence="1">Nucleus</location>
    </subcellularLocation>
</comment>
<dbReference type="PANTHER" id="PTHR10641">
    <property type="entry name" value="MYB FAMILY TRANSCRIPTION FACTOR"/>
    <property type="match status" value="1"/>
</dbReference>
<keyword evidence="4" id="KW-0539">Nucleus</keyword>
<feature type="domain" description="Myb-like" evidence="5">
    <location>
        <begin position="10"/>
        <end position="62"/>
    </location>
</feature>
<dbReference type="SUPFAM" id="SSF46689">
    <property type="entry name" value="Homeodomain-like"/>
    <property type="match status" value="1"/>
</dbReference>
<dbReference type="CDD" id="cd00167">
    <property type="entry name" value="SANT"/>
    <property type="match status" value="2"/>
</dbReference>
<evidence type="ECO:0000256" key="3">
    <source>
        <dbReference type="ARBA" id="ARBA00023125"/>
    </source>
</evidence>
<evidence type="ECO:0000259" key="6">
    <source>
        <dbReference type="PROSITE" id="PS51294"/>
    </source>
</evidence>
<dbReference type="PANTHER" id="PTHR10641:SF1387">
    <property type="entry name" value="OS08G0486300 PROTEIN"/>
    <property type="match status" value="1"/>
</dbReference>
<dbReference type="PROSITE" id="PS50090">
    <property type="entry name" value="MYB_LIKE"/>
    <property type="match status" value="2"/>
</dbReference>
<dbReference type="Pfam" id="PF00249">
    <property type="entry name" value="Myb_DNA-binding"/>
    <property type="match status" value="2"/>
</dbReference>
<dbReference type="InterPro" id="IPR015495">
    <property type="entry name" value="Myb_TF_plants"/>
</dbReference>
<dbReference type="AlphaFoldDB" id="A0A0D6R3K8"/>
<protein>
    <submittedName>
        <fullName evidence="7">Uncharacterized protein</fullName>
    </submittedName>
</protein>
<evidence type="ECO:0000256" key="1">
    <source>
        <dbReference type="ARBA" id="ARBA00004123"/>
    </source>
</evidence>
<proteinExistence type="predicted"/>
<evidence type="ECO:0000256" key="2">
    <source>
        <dbReference type="ARBA" id="ARBA00022737"/>
    </source>
</evidence>
<evidence type="ECO:0000313" key="7">
    <source>
        <dbReference type="EMBL" id="JAG97301.1"/>
    </source>
</evidence>
<feature type="domain" description="HTH myb-type" evidence="6">
    <location>
        <begin position="63"/>
        <end position="117"/>
    </location>
</feature>
<keyword evidence="2" id="KW-0677">Repeat</keyword>
<accession>A0A0D6R3K8</accession>
<dbReference type="Gene3D" id="1.10.10.60">
    <property type="entry name" value="Homeodomain-like"/>
    <property type="match status" value="2"/>
</dbReference>
<reference evidence="7" key="1">
    <citation type="submission" date="2015-03" db="EMBL/GenBank/DDBJ databases">
        <title>A transcriptome of Araucaria cunninghamii, an australian fine timber species.</title>
        <authorList>
            <person name="Jing Yi C.J.Y."/>
            <person name="Yin San L.Y.S."/>
            <person name="Abdul Karim S.S."/>
            <person name="Wan Azmi N.N."/>
            <person name="Hercus R.R."/>
            <person name="Croft L.L."/>
        </authorList>
    </citation>
    <scope>NUCLEOTIDE SEQUENCE</scope>
    <source>
        <strain evidence="7">MI0301</strain>
        <tissue evidence="7">Leaf</tissue>
    </source>
</reference>
<dbReference type="PROSITE" id="PS51294">
    <property type="entry name" value="HTH_MYB"/>
    <property type="match status" value="2"/>
</dbReference>
<evidence type="ECO:0000259" key="5">
    <source>
        <dbReference type="PROSITE" id="PS50090"/>
    </source>
</evidence>
<dbReference type="InterPro" id="IPR017930">
    <property type="entry name" value="Myb_dom"/>
</dbReference>
<organism evidence="7">
    <name type="scientific">Araucaria cunninghamii</name>
    <name type="common">Hoop pine</name>
    <name type="synonym">Moreton Bay pine</name>
    <dbReference type="NCBI Taxonomy" id="56994"/>
    <lineage>
        <taxon>Eukaryota</taxon>
        <taxon>Viridiplantae</taxon>
        <taxon>Streptophyta</taxon>
        <taxon>Embryophyta</taxon>
        <taxon>Tracheophyta</taxon>
        <taxon>Spermatophyta</taxon>
        <taxon>Pinopsida</taxon>
        <taxon>Pinidae</taxon>
        <taxon>Conifers II</taxon>
        <taxon>Araucariales</taxon>
        <taxon>Araucariaceae</taxon>
        <taxon>Araucaria</taxon>
    </lineage>
</organism>
<dbReference type="InterPro" id="IPR009057">
    <property type="entry name" value="Homeodomain-like_sf"/>
</dbReference>
<feature type="domain" description="HTH myb-type" evidence="6">
    <location>
        <begin position="10"/>
        <end position="62"/>
    </location>
</feature>
<feature type="domain" description="Myb-like" evidence="5">
    <location>
        <begin position="63"/>
        <end position="113"/>
    </location>
</feature>
<dbReference type="GO" id="GO:0005634">
    <property type="term" value="C:nucleus"/>
    <property type="evidence" value="ECO:0007669"/>
    <property type="project" value="UniProtKB-SubCell"/>
</dbReference>
<name>A0A0D6R3K8_ARACU</name>
<keyword evidence="3" id="KW-0238">DNA-binding</keyword>
<evidence type="ECO:0000256" key="4">
    <source>
        <dbReference type="ARBA" id="ARBA00023242"/>
    </source>
</evidence>
<dbReference type="FunFam" id="1.10.10.60:FF:000001">
    <property type="entry name" value="MYB-related transcription factor"/>
    <property type="match status" value="1"/>
</dbReference>
<dbReference type="SMART" id="SM00717">
    <property type="entry name" value="SANT"/>
    <property type="match status" value="2"/>
</dbReference>